<evidence type="ECO:0008006" key="4">
    <source>
        <dbReference type="Google" id="ProtNLM"/>
    </source>
</evidence>
<dbReference type="Proteomes" id="UP000823561">
    <property type="component" value="Chromosome 8"/>
</dbReference>
<accession>A0AAV6GUU4</accession>
<proteinExistence type="predicted"/>
<evidence type="ECO:0000313" key="2">
    <source>
        <dbReference type="EMBL" id="KAG5276686.1"/>
    </source>
</evidence>
<feature type="region of interest" description="Disordered" evidence="1">
    <location>
        <begin position="166"/>
        <end position="234"/>
    </location>
</feature>
<reference evidence="2" key="1">
    <citation type="submission" date="2020-10" db="EMBL/GenBank/DDBJ databases">
        <title>Chromosome-scale genome assembly of the Allis shad, Alosa alosa.</title>
        <authorList>
            <person name="Margot Z."/>
            <person name="Christophe K."/>
            <person name="Cabau C."/>
            <person name="Louis A."/>
            <person name="Berthelot C."/>
            <person name="Parey E."/>
            <person name="Roest Crollius H."/>
            <person name="Montfort J."/>
            <person name="Robinson-Rechavi M."/>
            <person name="Bucao C."/>
            <person name="Bouchez O."/>
            <person name="Gislard M."/>
            <person name="Lluch J."/>
            <person name="Milhes M."/>
            <person name="Lampietro C."/>
            <person name="Lopez Roques C."/>
            <person name="Donnadieu C."/>
            <person name="Braasch I."/>
            <person name="Desvignes T."/>
            <person name="Postlethwait J."/>
            <person name="Bobe J."/>
            <person name="Guiguen Y."/>
        </authorList>
    </citation>
    <scope>NUCLEOTIDE SEQUENCE</scope>
    <source>
        <strain evidence="2">M-15738</strain>
        <tissue evidence="2">Blood</tissue>
    </source>
</reference>
<comment type="caution">
    <text evidence="2">The sequence shown here is derived from an EMBL/GenBank/DDBJ whole genome shotgun (WGS) entry which is preliminary data.</text>
</comment>
<gene>
    <name evidence="2" type="ORF">AALO_G00108550</name>
</gene>
<feature type="region of interest" description="Disordered" evidence="1">
    <location>
        <begin position="1"/>
        <end position="40"/>
    </location>
</feature>
<dbReference type="AlphaFoldDB" id="A0AAV6GUU4"/>
<feature type="non-terminal residue" evidence="2">
    <location>
        <position position="318"/>
    </location>
</feature>
<sequence>MRRRGVVSEAHSTGRSQLLPYTPAPSGGGGRNHGCNRQPSTCLNPTLPDLDSTAPYAMVETCRSAVDIDKDSFIGQNAAVMGTPHGPRNSTPPDEQPAGDTKQIILAPSTATAFYNPQRQGTTSATNNHQTAPLQYGYPQPLAIASVPPPPPLLLPMPLATSPYPPHPPVNSFPTPPPPPPPPPPVNSLPHPPPPPPPSPPPAPGNDGASTSNAAQGATAPVTRPKTKKTRPAMEDWDAWDESADEALICPVRTVATTDGVSVLYQPAKTDNTLYATALLEEHIKIEFLIDTGAELKVFSSDLLKKHEIPLSGIINTA</sequence>
<keyword evidence="3" id="KW-1185">Reference proteome</keyword>
<feature type="region of interest" description="Disordered" evidence="1">
    <location>
        <begin position="81"/>
        <end position="100"/>
    </location>
</feature>
<dbReference type="EMBL" id="JADWDJ010000008">
    <property type="protein sequence ID" value="KAG5276686.1"/>
    <property type="molecule type" value="Genomic_DNA"/>
</dbReference>
<organism evidence="2 3">
    <name type="scientific">Alosa alosa</name>
    <name type="common">allis shad</name>
    <dbReference type="NCBI Taxonomy" id="278164"/>
    <lineage>
        <taxon>Eukaryota</taxon>
        <taxon>Metazoa</taxon>
        <taxon>Chordata</taxon>
        <taxon>Craniata</taxon>
        <taxon>Vertebrata</taxon>
        <taxon>Euteleostomi</taxon>
        <taxon>Actinopterygii</taxon>
        <taxon>Neopterygii</taxon>
        <taxon>Teleostei</taxon>
        <taxon>Clupei</taxon>
        <taxon>Clupeiformes</taxon>
        <taxon>Clupeoidei</taxon>
        <taxon>Clupeidae</taxon>
        <taxon>Alosa</taxon>
    </lineage>
</organism>
<evidence type="ECO:0000256" key="1">
    <source>
        <dbReference type="SAM" id="MobiDB-lite"/>
    </source>
</evidence>
<protein>
    <recommendedName>
        <fullName evidence="4">Peptidase A2 domain-containing protein</fullName>
    </recommendedName>
</protein>
<name>A0AAV6GUU4_9TELE</name>
<evidence type="ECO:0000313" key="3">
    <source>
        <dbReference type="Proteomes" id="UP000823561"/>
    </source>
</evidence>
<feature type="compositionally biased region" description="Pro residues" evidence="1">
    <location>
        <begin position="166"/>
        <end position="204"/>
    </location>
</feature>